<keyword evidence="9" id="KW-1185">Reference proteome</keyword>
<dbReference type="NCBIfam" id="NF011678">
    <property type="entry name" value="PRK15098.1"/>
    <property type="match status" value="1"/>
</dbReference>
<evidence type="ECO:0000256" key="5">
    <source>
        <dbReference type="ARBA" id="ARBA00022801"/>
    </source>
</evidence>
<dbReference type="SUPFAM" id="SSF51445">
    <property type="entry name" value="(Trans)glycosidases"/>
    <property type="match status" value="1"/>
</dbReference>
<reference evidence="8 9" key="1">
    <citation type="submission" date="2022-10" db="EMBL/GenBank/DDBJ databases">
        <title>Comparative genomics and taxonomic characterization of three novel marine species of genus Reichenbachiella exhibiting antioxidant and polysaccharide degradation activities.</title>
        <authorList>
            <person name="Muhammad N."/>
            <person name="Lee Y.-J."/>
            <person name="Ko J."/>
            <person name="Kim S.-G."/>
        </authorList>
    </citation>
    <scope>NUCLEOTIDE SEQUENCE [LARGE SCALE GENOMIC DNA]</scope>
    <source>
        <strain evidence="8 9">ABR2-5</strain>
    </source>
</reference>
<evidence type="ECO:0000256" key="2">
    <source>
        <dbReference type="ARBA" id="ARBA00005336"/>
    </source>
</evidence>
<evidence type="ECO:0000256" key="3">
    <source>
        <dbReference type="ARBA" id="ARBA00012744"/>
    </source>
</evidence>
<dbReference type="Gene3D" id="2.60.40.10">
    <property type="entry name" value="Immunoglobulins"/>
    <property type="match status" value="1"/>
</dbReference>
<dbReference type="PANTHER" id="PTHR30620">
    <property type="entry name" value="PERIPLASMIC BETA-GLUCOSIDASE-RELATED"/>
    <property type="match status" value="1"/>
</dbReference>
<organism evidence="8 9">
    <name type="scientific">Reichenbachiella ulvae</name>
    <dbReference type="NCBI Taxonomy" id="2980104"/>
    <lineage>
        <taxon>Bacteria</taxon>
        <taxon>Pseudomonadati</taxon>
        <taxon>Bacteroidota</taxon>
        <taxon>Cytophagia</taxon>
        <taxon>Cytophagales</taxon>
        <taxon>Reichenbachiellaceae</taxon>
        <taxon>Reichenbachiella</taxon>
    </lineage>
</organism>
<name>A0ABT3CZP7_9BACT</name>
<keyword evidence="6 8" id="KW-0326">Glycosidase</keyword>
<dbReference type="Gene3D" id="3.20.20.300">
    <property type="entry name" value="Glycoside hydrolase, family 3, N-terminal domain"/>
    <property type="match status" value="1"/>
</dbReference>
<dbReference type="InterPro" id="IPR051915">
    <property type="entry name" value="Cellulose_Degrad_GH3"/>
</dbReference>
<dbReference type="Pfam" id="PF00933">
    <property type="entry name" value="Glyco_hydro_3"/>
    <property type="match status" value="1"/>
</dbReference>
<keyword evidence="4" id="KW-0732">Signal</keyword>
<gene>
    <name evidence="8" type="primary">bglX</name>
    <name evidence="8" type="ORF">N7U62_20785</name>
</gene>
<dbReference type="InterPro" id="IPR017853">
    <property type="entry name" value="GH"/>
</dbReference>
<dbReference type="InterPro" id="IPR002772">
    <property type="entry name" value="Glyco_hydro_3_C"/>
</dbReference>
<dbReference type="InterPro" id="IPR036962">
    <property type="entry name" value="Glyco_hydro_3_N_sf"/>
</dbReference>
<comment type="similarity">
    <text evidence="2">Belongs to the glycosyl hydrolase 3 family.</text>
</comment>
<dbReference type="GO" id="GO:0008422">
    <property type="term" value="F:beta-glucosidase activity"/>
    <property type="evidence" value="ECO:0007669"/>
    <property type="project" value="UniProtKB-EC"/>
</dbReference>
<keyword evidence="5 8" id="KW-0378">Hydrolase</keyword>
<sequence length="760" mass="83553">MNHKYLKHPAILVIIAIALVAISWNHPNTSRPEEDQRIEALLSKMSLEEKLGQLNQRGTSSRERGISEELKSSVRAGKVGSFLNVQSKESILELQRIAVEESPNGIPLIFARDVIHGYKTIFPIPLGQAATWNPDIVERGARVAAIEASSQGIRWTFAPMIDIARDPRWGRIAESAGEDPYLSSIMGEAAIKGFQTDDLSNGNSLAACAKHFVGYGAAEGGRDYNTADISDPLLHNVYLKPFKVASDAGVATFMSSFNELNGVPATGNEYILKDVLRKDWGFDGFVVSDWNSITEMIAHGFSPNAKEAAFSSAKAGLDMEMTSQAYEKHMKELIEEGRLSMDQLDEKVRNILRIKFRMGLFDNPYFDPEQDVLYAEDHLADAKEAAMQSMVLLKNKDNILPLNPKKSKVAVIGPLADAPREQLGTWIFDGDEKHSVTPRTSLSEAFGKRMTFAKGLSFSRDQTEEGFADAIKAAEASDVVLFIAGEEAILSGEAHSRANINLPGAQEKLITKLSETNKKIVLVILAGRPITLGNVLDKVDAVLFAWHPGTMAGPALADLITGQASPSGRLPVSWPKSVGQIPIYYNHKSTGRPASEESFVHIDDIPIHAWQSSLGNTSHYLDEGFHPLYPFGYGLTYSQVEYDALSLPSEISLDQETIKVSASIKNVGDKEVTEVVQLYAQDMFASLTRPVKELKRFRRVSLAPGESKTVAFELALKDLEFYNQKGEWVLEPGTFKIWIGPNAAEGLEGKFELIDAKDNG</sequence>
<dbReference type="Proteomes" id="UP001300692">
    <property type="component" value="Unassembled WGS sequence"/>
</dbReference>
<dbReference type="SUPFAM" id="SSF52279">
    <property type="entry name" value="Beta-D-glucan exohydrolase, C-terminal domain"/>
    <property type="match status" value="1"/>
</dbReference>
<evidence type="ECO:0000313" key="9">
    <source>
        <dbReference type="Proteomes" id="UP001300692"/>
    </source>
</evidence>
<evidence type="ECO:0000259" key="7">
    <source>
        <dbReference type="SMART" id="SM01217"/>
    </source>
</evidence>
<evidence type="ECO:0000256" key="1">
    <source>
        <dbReference type="ARBA" id="ARBA00000448"/>
    </source>
</evidence>
<dbReference type="SMART" id="SM01217">
    <property type="entry name" value="Fn3_like"/>
    <property type="match status" value="1"/>
</dbReference>
<dbReference type="EMBL" id="JAOYOD010000001">
    <property type="protein sequence ID" value="MCV9389122.1"/>
    <property type="molecule type" value="Genomic_DNA"/>
</dbReference>
<dbReference type="PANTHER" id="PTHR30620:SF16">
    <property type="entry name" value="LYSOSOMAL BETA GLUCOSIDASE"/>
    <property type="match status" value="1"/>
</dbReference>
<dbReference type="Gene3D" id="3.40.50.1700">
    <property type="entry name" value="Glycoside hydrolase family 3 C-terminal domain"/>
    <property type="match status" value="1"/>
</dbReference>
<accession>A0ABT3CZP7</accession>
<dbReference type="EC" id="3.2.1.21" evidence="3"/>
<dbReference type="InterPro" id="IPR001764">
    <property type="entry name" value="Glyco_hydro_3_N"/>
</dbReference>
<evidence type="ECO:0000313" key="8">
    <source>
        <dbReference type="EMBL" id="MCV9389122.1"/>
    </source>
</evidence>
<comment type="catalytic activity">
    <reaction evidence="1">
        <text>Hydrolysis of terminal, non-reducing beta-D-glucosyl residues with release of beta-D-glucose.</text>
        <dbReference type="EC" id="3.2.1.21"/>
    </reaction>
</comment>
<proteinExistence type="inferred from homology"/>
<feature type="domain" description="Fibronectin type III-like" evidence="7">
    <location>
        <begin position="674"/>
        <end position="743"/>
    </location>
</feature>
<dbReference type="InterPro" id="IPR013783">
    <property type="entry name" value="Ig-like_fold"/>
</dbReference>
<dbReference type="InterPro" id="IPR036881">
    <property type="entry name" value="Glyco_hydro_3_C_sf"/>
</dbReference>
<comment type="caution">
    <text evidence="8">The sequence shown here is derived from an EMBL/GenBank/DDBJ whole genome shotgun (WGS) entry which is preliminary data.</text>
</comment>
<protein>
    <recommendedName>
        <fullName evidence="3">beta-glucosidase</fullName>
        <ecNumber evidence="3">3.2.1.21</ecNumber>
    </recommendedName>
</protein>
<dbReference type="RefSeq" id="WP_264140042.1">
    <property type="nucleotide sequence ID" value="NZ_JAOYOD010000001.1"/>
</dbReference>
<dbReference type="InterPro" id="IPR026891">
    <property type="entry name" value="Fn3-like"/>
</dbReference>
<dbReference type="Pfam" id="PF01915">
    <property type="entry name" value="Glyco_hydro_3_C"/>
    <property type="match status" value="1"/>
</dbReference>
<dbReference type="Pfam" id="PF14310">
    <property type="entry name" value="Fn3-like"/>
    <property type="match status" value="1"/>
</dbReference>
<evidence type="ECO:0000256" key="6">
    <source>
        <dbReference type="ARBA" id="ARBA00023295"/>
    </source>
</evidence>
<evidence type="ECO:0000256" key="4">
    <source>
        <dbReference type="ARBA" id="ARBA00022729"/>
    </source>
</evidence>
<dbReference type="PRINTS" id="PR00133">
    <property type="entry name" value="GLHYDRLASE3"/>
</dbReference>